<evidence type="ECO:0000256" key="1">
    <source>
        <dbReference type="ARBA" id="ARBA00022679"/>
    </source>
</evidence>
<feature type="domain" description="DAHP synthetase I/KDSA" evidence="2">
    <location>
        <begin position="87"/>
        <end position="327"/>
    </location>
</feature>
<proteinExistence type="predicted"/>
<name>A0A160VBE6_9ZZZZ</name>
<dbReference type="AlphaFoldDB" id="A0A160VBE6"/>
<organism evidence="4">
    <name type="scientific">hydrothermal vent metagenome</name>
    <dbReference type="NCBI Taxonomy" id="652676"/>
    <lineage>
        <taxon>unclassified sequences</taxon>
        <taxon>metagenomes</taxon>
        <taxon>ecological metagenomes</taxon>
    </lineage>
</organism>
<dbReference type="Gene3D" id="3.30.70.1140">
    <property type="entry name" value="Phospho-2-dehydro-3-deoxyheptonate aldolase, domain 1"/>
    <property type="match status" value="1"/>
</dbReference>
<dbReference type="NCBIfam" id="NF006421">
    <property type="entry name" value="PRK08673.1"/>
    <property type="match status" value="1"/>
</dbReference>
<dbReference type="EMBL" id="FAXA01000438">
    <property type="protein sequence ID" value="CUV03574.1"/>
    <property type="molecule type" value="Genomic_DNA"/>
</dbReference>
<dbReference type="Gene3D" id="3.20.20.70">
    <property type="entry name" value="Aldolase class I"/>
    <property type="match status" value="1"/>
</dbReference>
<dbReference type="NCBIfam" id="TIGR01361">
    <property type="entry name" value="DAHP_synth_Bsub"/>
    <property type="match status" value="1"/>
</dbReference>
<dbReference type="SUPFAM" id="SSF51569">
    <property type="entry name" value="Aldolase"/>
    <property type="match status" value="1"/>
</dbReference>
<dbReference type="Pfam" id="PF00793">
    <property type="entry name" value="DAHP_synth_1"/>
    <property type="match status" value="1"/>
</dbReference>
<dbReference type="InterPro" id="IPR006268">
    <property type="entry name" value="DAHP_syn_2"/>
</dbReference>
<evidence type="ECO:0000259" key="3">
    <source>
        <dbReference type="Pfam" id="PF18152"/>
    </source>
</evidence>
<keyword evidence="1 4" id="KW-0808">Transferase</keyword>
<dbReference type="GO" id="GO:0003849">
    <property type="term" value="F:3-deoxy-7-phosphoheptulonate synthase activity"/>
    <property type="evidence" value="ECO:0007669"/>
    <property type="project" value="UniProtKB-EC"/>
</dbReference>
<dbReference type="GO" id="GO:0016832">
    <property type="term" value="F:aldehyde-lyase activity"/>
    <property type="evidence" value="ECO:0007669"/>
    <property type="project" value="InterPro"/>
</dbReference>
<dbReference type="PANTHER" id="PTHR43018:SF2">
    <property type="entry name" value="PHOSPHO-2-DEHYDRO-3-DEOXYHEPTONATE ALDOLASE"/>
    <property type="match status" value="1"/>
</dbReference>
<dbReference type="InterPro" id="IPR041071">
    <property type="entry name" value="DAHP_snth_FXD"/>
</dbReference>
<reference evidence="4" key="1">
    <citation type="submission" date="2015-10" db="EMBL/GenBank/DDBJ databases">
        <authorList>
            <person name="Gilbert D.G."/>
        </authorList>
    </citation>
    <scope>NUCLEOTIDE SEQUENCE</scope>
</reference>
<protein>
    <submittedName>
        <fullName evidence="4">2-keto-3-deoxy-D-arabino-heptulosonate-7-phosphate synthase I beta</fullName>
        <ecNumber evidence="4">2.5.1.54</ecNumber>
    </submittedName>
</protein>
<evidence type="ECO:0000313" key="4">
    <source>
        <dbReference type="EMBL" id="CUV03574.1"/>
    </source>
</evidence>
<dbReference type="Pfam" id="PF18152">
    <property type="entry name" value="DAHP_snth_FXD"/>
    <property type="match status" value="1"/>
</dbReference>
<dbReference type="InterPro" id="IPR013785">
    <property type="entry name" value="Aldolase_TIM"/>
</dbReference>
<evidence type="ECO:0000259" key="2">
    <source>
        <dbReference type="Pfam" id="PF00793"/>
    </source>
</evidence>
<gene>
    <name evidence="4" type="ORF">MGWOODY_Clf2357</name>
</gene>
<accession>A0A160VBE6</accession>
<dbReference type="GO" id="GO:0009073">
    <property type="term" value="P:aromatic amino acid family biosynthetic process"/>
    <property type="evidence" value="ECO:0007669"/>
    <property type="project" value="InterPro"/>
</dbReference>
<dbReference type="InterPro" id="IPR006218">
    <property type="entry name" value="DAHP1/KDSA"/>
</dbReference>
<dbReference type="InterPro" id="IPR052899">
    <property type="entry name" value="Class-I_DAHP_synthase"/>
</dbReference>
<dbReference type="EC" id="2.5.1.54" evidence="4"/>
<dbReference type="PANTHER" id="PTHR43018">
    <property type="entry name" value="PHOSPHO-2-DEHYDRO-3-DEOXYHEPTONATE ALDOLASE"/>
    <property type="match status" value="1"/>
</dbReference>
<sequence>MIVVMAPGAAQPDLDNIRVRIEDRGLRAQINTGAERTVIGVMGSIPPDFKDEMELMNGVDEVIIISKPYKLASKEFHPDDTIIKVGDAVIGGPKPVIMAGPCSVEDEEQMVSTAKAVKAAGATVLRGGAFKPRTSPYSFRGMGEDGLKLLQLAKQETGLPIITEVMATADVETVAKYADILQIGARNMQNYNLLDEVGLIGKPVMVKRGLAASYEEWLLAAEYVMAGGNEQVILCERGVRGFETFTRFTLDVAAVPVIKRLSHLPIVADPSHSTGKWYLVTPVALASVAAGAHGLLIEVHPNPDQAKCDGPQSLTFENFDILMEQVNAIASVRKYPVTTG</sequence>
<feature type="domain" description="DAHP synthase ferredoxin-like" evidence="3">
    <location>
        <begin position="1"/>
        <end position="67"/>
    </location>
</feature>
<dbReference type="NCBIfam" id="NF009239">
    <property type="entry name" value="PRK12595.1"/>
    <property type="match status" value="1"/>
</dbReference>